<dbReference type="Gene3D" id="3.30.60.30">
    <property type="match status" value="1"/>
</dbReference>
<organism evidence="1 2">
    <name type="scientific">Danaus plexippus plexippus</name>
    <dbReference type="NCBI Taxonomy" id="278856"/>
    <lineage>
        <taxon>Eukaryota</taxon>
        <taxon>Metazoa</taxon>
        <taxon>Ecdysozoa</taxon>
        <taxon>Arthropoda</taxon>
        <taxon>Hexapoda</taxon>
        <taxon>Insecta</taxon>
        <taxon>Pterygota</taxon>
        <taxon>Neoptera</taxon>
        <taxon>Endopterygota</taxon>
        <taxon>Lepidoptera</taxon>
        <taxon>Glossata</taxon>
        <taxon>Ditrysia</taxon>
        <taxon>Papilionoidea</taxon>
        <taxon>Nymphalidae</taxon>
        <taxon>Danainae</taxon>
        <taxon>Danaini</taxon>
        <taxon>Danaina</taxon>
        <taxon>Danaus</taxon>
        <taxon>Danaus</taxon>
    </lineage>
</organism>
<dbReference type="KEGG" id="dpl:KGM_212260"/>
<dbReference type="InterPro" id="IPR036058">
    <property type="entry name" value="Kazal_dom_sf"/>
</dbReference>
<dbReference type="SUPFAM" id="SSF100895">
    <property type="entry name" value="Kazal-type serine protease inhibitors"/>
    <property type="match status" value="1"/>
</dbReference>
<comment type="caution">
    <text evidence="1">The sequence shown here is derived from an EMBL/GenBank/DDBJ whole genome shotgun (WGS) entry which is preliminary data.</text>
</comment>
<dbReference type="SMART" id="SM00280">
    <property type="entry name" value="KAZAL"/>
    <property type="match status" value="1"/>
</dbReference>
<keyword evidence="2" id="KW-1185">Reference proteome</keyword>
<sequence length="96" mass="10344">MKAATLIVFAVMLVAVSCRPDKPDLKQLKAEAARKKACLQDCSSVKYDPVCAGKPGEKSKSFGNECVMNNHNCENNDTLHKLSKGQCAGSDSIRLS</sequence>
<dbReference type="PROSITE" id="PS51257">
    <property type="entry name" value="PROKAR_LIPOPROTEIN"/>
    <property type="match status" value="1"/>
</dbReference>
<dbReference type="InterPro" id="IPR002350">
    <property type="entry name" value="Kazal_dom"/>
</dbReference>
<name>A0A212EH58_DANPL</name>
<dbReference type="AlphaFoldDB" id="A0A212EH58"/>
<gene>
    <name evidence="1" type="ORF">KGM_212260</name>
</gene>
<dbReference type="Pfam" id="PF00050">
    <property type="entry name" value="Kazal_1"/>
    <property type="match status" value="1"/>
</dbReference>
<dbReference type="EMBL" id="AGBW02014956">
    <property type="protein sequence ID" value="OWR40814.1"/>
    <property type="molecule type" value="Genomic_DNA"/>
</dbReference>
<dbReference type="CDD" id="cd00104">
    <property type="entry name" value="KAZAL_FS"/>
    <property type="match status" value="1"/>
</dbReference>
<evidence type="ECO:0000313" key="1">
    <source>
        <dbReference type="EMBL" id="OWR40814.1"/>
    </source>
</evidence>
<proteinExistence type="predicted"/>
<dbReference type="Proteomes" id="UP000007151">
    <property type="component" value="Unassembled WGS sequence"/>
</dbReference>
<protein>
    <submittedName>
        <fullName evidence="1">Kazal-type proteinase inhibitor</fullName>
    </submittedName>
</protein>
<dbReference type="OrthoDB" id="6817055at2759"/>
<dbReference type="FunCoup" id="A0A212EH58">
    <property type="interactions" value="6"/>
</dbReference>
<evidence type="ECO:0000313" key="2">
    <source>
        <dbReference type="Proteomes" id="UP000007151"/>
    </source>
</evidence>
<dbReference type="eggNOG" id="ENOG502SFMS">
    <property type="taxonomic scope" value="Eukaryota"/>
</dbReference>
<dbReference type="PROSITE" id="PS51465">
    <property type="entry name" value="KAZAL_2"/>
    <property type="match status" value="1"/>
</dbReference>
<accession>A0A212EH58</accession>
<reference evidence="1 2" key="1">
    <citation type="journal article" date="2011" name="Cell">
        <title>The monarch butterfly genome yields insights into long-distance migration.</title>
        <authorList>
            <person name="Zhan S."/>
            <person name="Merlin C."/>
            <person name="Boore J.L."/>
            <person name="Reppert S.M."/>
        </authorList>
    </citation>
    <scope>NUCLEOTIDE SEQUENCE [LARGE SCALE GENOMIC DNA]</scope>
    <source>
        <strain evidence="1">F-2</strain>
    </source>
</reference>